<proteinExistence type="predicted"/>
<evidence type="ECO:0000313" key="3">
    <source>
        <dbReference type="Proteomes" id="UP000694892"/>
    </source>
</evidence>
<dbReference type="AlphaFoldDB" id="A0A974D341"/>
<feature type="compositionally biased region" description="Polar residues" evidence="1">
    <location>
        <begin position="198"/>
        <end position="224"/>
    </location>
</feature>
<name>A0A974D341_XENLA</name>
<dbReference type="Proteomes" id="UP000694892">
    <property type="component" value="Chromosome 4S"/>
</dbReference>
<feature type="compositionally biased region" description="Basic residues" evidence="1">
    <location>
        <begin position="234"/>
        <end position="247"/>
    </location>
</feature>
<feature type="compositionally biased region" description="Polar residues" evidence="1">
    <location>
        <begin position="173"/>
        <end position="186"/>
    </location>
</feature>
<feature type="region of interest" description="Disordered" evidence="1">
    <location>
        <begin position="170"/>
        <end position="247"/>
    </location>
</feature>
<reference evidence="3" key="1">
    <citation type="journal article" date="2016" name="Nature">
        <title>Genome evolution in the allotetraploid frog Xenopus laevis.</title>
        <authorList>
            <person name="Session A.M."/>
            <person name="Uno Y."/>
            <person name="Kwon T."/>
            <person name="Chapman J.A."/>
            <person name="Toyoda A."/>
            <person name="Takahashi S."/>
            <person name="Fukui A."/>
            <person name="Hikosaka A."/>
            <person name="Suzuki A."/>
            <person name="Kondo M."/>
            <person name="van Heeringen S.J."/>
            <person name="Quigley I."/>
            <person name="Heinz S."/>
            <person name="Ogino H."/>
            <person name="Ochi H."/>
            <person name="Hellsten U."/>
            <person name="Lyons J.B."/>
            <person name="Simakov O."/>
            <person name="Putnam N."/>
            <person name="Stites J."/>
            <person name="Kuroki Y."/>
            <person name="Tanaka T."/>
            <person name="Michiue T."/>
            <person name="Watanabe M."/>
            <person name="Bogdanovic O."/>
            <person name="Lister R."/>
            <person name="Georgiou G."/>
            <person name="Paranjpe S.S."/>
            <person name="van Kruijsbergen I."/>
            <person name="Shu S."/>
            <person name="Carlson J."/>
            <person name="Kinoshita T."/>
            <person name="Ohta Y."/>
            <person name="Mawaribuchi S."/>
            <person name="Jenkins J."/>
            <person name="Grimwood J."/>
            <person name="Schmutz J."/>
            <person name="Mitros T."/>
            <person name="Mozaffari S.V."/>
            <person name="Suzuki Y."/>
            <person name="Haramoto Y."/>
            <person name="Yamamoto T.S."/>
            <person name="Takagi C."/>
            <person name="Heald R."/>
            <person name="Miller K."/>
            <person name="Haudenschild C."/>
            <person name="Kitzman J."/>
            <person name="Nakayama T."/>
            <person name="Izutsu Y."/>
            <person name="Robert J."/>
            <person name="Fortriede J."/>
            <person name="Burns K."/>
            <person name="Lotay V."/>
            <person name="Karimi K."/>
            <person name="Yasuoka Y."/>
            <person name="Dichmann D.S."/>
            <person name="Flajnik M.F."/>
            <person name="Houston D.W."/>
            <person name="Shendure J."/>
            <person name="DuPasquier L."/>
            <person name="Vize P.D."/>
            <person name="Zorn A.M."/>
            <person name="Ito M."/>
            <person name="Marcotte E.M."/>
            <person name="Wallingford J.B."/>
            <person name="Ito Y."/>
            <person name="Asashima M."/>
            <person name="Ueno N."/>
            <person name="Matsuda Y."/>
            <person name="Veenstra G.J."/>
            <person name="Fujiyama A."/>
            <person name="Harland R.M."/>
            <person name="Taira M."/>
            <person name="Rokhsar D.S."/>
        </authorList>
    </citation>
    <scope>NUCLEOTIDE SEQUENCE [LARGE SCALE GENOMIC DNA]</scope>
    <source>
        <strain evidence="3">J</strain>
    </source>
</reference>
<organism evidence="2 3">
    <name type="scientific">Xenopus laevis</name>
    <name type="common">African clawed frog</name>
    <dbReference type="NCBI Taxonomy" id="8355"/>
    <lineage>
        <taxon>Eukaryota</taxon>
        <taxon>Metazoa</taxon>
        <taxon>Chordata</taxon>
        <taxon>Craniata</taxon>
        <taxon>Vertebrata</taxon>
        <taxon>Euteleostomi</taxon>
        <taxon>Amphibia</taxon>
        <taxon>Batrachia</taxon>
        <taxon>Anura</taxon>
        <taxon>Pipoidea</taxon>
        <taxon>Pipidae</taxon>
        <taxon>Xenopodinae</taxon>
        <taxon>Xenopus</taxon>
        <taxon>Xenopus</taxon>
    </lineage>
</organism>
<sequence>MAGAALINSITGNSKFLSEQDNAGLFRQIERLNMQRIAHDLHLWTLAEYYKVQRIPRGLRSHLKPTMFMEDVTFKNRWEAILNKCSFDIMLLIMDRLQQETPVITLKAEEAERKIRAAVSAEQFKAAQAKLDESLRHFRLKLESRKRGKFLRDELDYTESRVYRWTPRERQQWRNQHNPEQGSTHRGGTHTEHRAEQVQVNTSASSSPSSFLYGSQDSLGSIRSSGEGEAGNTIKKKQPYRRRKMRW</sequence>
<protein>
    <submittedName>
        <fullName evidence="2">Uncharacterized protein</fullName>
    </submittedName>
</protein>
<accession>A0A974D341</accession>
<dbReference type="EMBL" id="CM004473">
    <property type="protein sequence ID" value="OCT83487.1"/>
    <property type="molecule type" value="Genomic_DNA"/>
</dbReference>
<gene>
    <name evidence="2" type="ORF">XELAEV_18026029mg</name>
</gene>
<evidence type="ECO:0000313" key="2">
    <source>
        <dbReference type="EMBL" id="OCT83487.1"/>
    </source>
</evidence>
<evidence type="ECO:0000256" key="1">
    <source>
        <dbReference type="SAM" id="MobiDB-lite"/>
    </source>
</evidence>